<gene>
    <name evidence="2" type="ORF">Tci_050339</name>
</gene>
<feature type="region of interest" description="Disordered" evidence="1">
    <location>
        <begin position="358"/>
        <end position="409"/>
    </location>
</feature>
<sequence>MLGGVCGMVWVRCRCTGRAPEEEGVIVKFGEKRRWVFVRAGVGFWKLGRAREIYPGTLPLDRVEVLGSVDGVTTSFQLSQNSRPPCPIIKDKYMMKAQMVKIHTDKNVADLLTKSFDGLFKHFWTNNLMGCQPTKKYDVSFHTKKVFTNMKRISKGFMVRKHHCFQQWWDLYEGSVQPTDTQQTPTIDMPPPKPKKTQKPRHPKRKTTKVPQPTKTKTKATSNESSSQGTSLGDGPRRQDTMGDTSAYTSLEMRFKKLKKKHESRTHKLKRLYKVSLTSKDEGIEDVGEEEVVEVVTTAKMIINDVVNAAKVSTAIADIPISAAKTIVTTAPTVTIESTNINFEDQGKGKVKLIEEPKMPKKKKHQIRADEKLPEKLQDEMQAEIDEEDRLARERAQKKQEENDALINT</sequence>
<feature type="compositionally biased region" description="Basic residues" evidence="1">
    <location>
        <begin position="193"/>
        <end position="208"/>
    </location>
</feature>
<organism evidence="2">
    <name type="scientific">Tanacetum cinerariifolium</name>
    <name type="common">Dalmatian daisy</name>
    <name type="synonym">Chrysanthemum cinerariifolium</name>
    <dbReference type="NCBI Taxonomy" id="118510"/>
    <lineage>
        <taxon>Eukaryota</taxon>
        <taxon>Viridiplantae</taxon>
        <taxon>Streptophyta</taxon>
        <taxon>Embryophyta</taxon>
        <taxon>Tracheophyta</taxon>
        <taxon>Spermatophyta</taxon>
        <taxon>Magnoliopsida</taxon>
        <taxon>eudicotyledons</taxon>
        <taxon>Gunneridae</taxon>
        <taxon>Pentapetalae</taxon>
        <taxon>asterids</taxon>
        <taxon>campanulids</taxon>
        <taxon>Asterales</taxon>
        <taxon>Asteraceae</taxon>
        <taxon>Asteroideae</taxon>
        <taxon>Anthemideae</taxon>
        <taxon>Anthemidinae</taxon>
        <taxon>Tanacetum</taxon>
    </lineage>
</organism>
<feature type="region of interest" description="Disordered" evidence="1">
    <location>
        <begin position="179"/>
        <end position="248"/>
    </location>
</feature>
<feature type="compositionally biased region" description="Low complexity" evidence="1">
    <location>
        <begin position="209"/>
        <end position="221"/>
    </location>
</feature>
<proteinExistence type="predicted"/>
<reference evidence="2" key="1">
    <citation type="journal article" date="2019" name="Sci. Rep.">
        <title>Draft genome of Tanacetum cinerariifolium, the natural source of mosquito coil.</title>
        <authorList>
            <person name="Yamashiro T."/>
            <person name="Shiraishi A."/>
            <person name="Satake H."/>
            <person name="Nakayama K."/>
        </authorList>
    </citation>
    <scope>NUCLEOTIDE SEQUENCE</scope>
</reference>
<evidence type="ECO:0000256" key="1">
    <source>
        <dbReference type="SAM" id="MobiDB-lite"/>
    </source>
</evidence>
<feature type="compositionally biased region" description="Basic and acidic residues" evidence="1">
    <location>
        <begin position="367"/>
        <end position="379"/>
    </location>
</feature>
<protein>
    <submittedName>
        <fullName evidence="2">Uncharacterized protein</fullName>
    </submittedName>
</protein>
<feature type="compositionally biased region" description="Basic and acidic residues" evidence="1">
    <location>
        <begin position="390"/>
        <end position="402"/>
    </location>
</feature>
<dbReference type="EMBL" id="BKCJ010007657">
    <property type="protein sequence ID" value="GEU78361.1"/>
    <property type="molecule type" value="Genomic_DNA"/>
</dbReference>
<accession>A0A6L2MWK6</accession>
<evidence type="ECO:0000313" key="2">
    <source>
        <dbReference type="EMBL" id="GEU78361.1"/>
    </source>
</evidence>
<feature type="compositionally biased region" description="Polar residues" evidence="1">
    <location>
        <begin position="222"/>
        <end position="231"/>
    </location>
</feature>
<dbReference type="AlphaFoldDB" id="A0A6L2MWK6"/>
<comment type="caution">
    <text evidence="2">The sequence shown here is derived from an EMBL/GenBank/DDBJ whole genome shotgun (WGS) entry which is preliminary data.</text>
</comment>
<name>A0A6L2MWK6_TANCI</name>